<evidence type="ECO:0008006" key="5">
    <source>
        <dbReference type="Google" id="ProtNLM"/>
    </source>
</evidence>
<feature type="region of interest" description="Disordered" evidence="2">
    <location>
        <begin position="35"/>
        <end position="57"/>
    </location>
</feature>
<name>W3WRS7_PESFW</name>
<evidence type="ECO:0000256" key="2">
    <source>
        <dbReference type="SAM" id="MobiDB-lite"/>
    </source>
</evidence>
<proteinExistence type="inferred from homology"/>
<feature type="compositionally biased region" description="Low complexity" evidence="2">
    <location>
        <begin position="40"/>
        <end position="54"/>
    </location>
</feature>
<dbReference type="Gene3D" id="3.40.50.720">
    <property type="entry name" value="NAD(P)-binding Rossmann-like Domain"/>
    <property type="match status" value="1"/>
</dbReference>
<dbReference type="Proteomes" id="UP000030651">
    <property type="component" value="Unassembled WGS sequence"/>
</dbReference>
<dbReference type="HOGENOM" id="CLU_042088_0_1_1"/>
<dbReference type="SUPFAM" id="SSF51735">
    <property type="entry name" value="NAD(P)-binding Rossmann-fold domains"/>
    <property type="match status" value="1"/>
</dbReference>
<reference evidence="4" key="1">
    <citation type="journal article" date="2015" name="BMC Genomics">
        <title>Genomic and transcriptomic analysis of the endophytic fungus Pestalotiopsis fici reveals its lifestyle and high potential for synthesis of natural products.</title>
        <authorList>
            <person name="Wang X."/>
            <person name="Zhang X."/>
            <person name="Liu L."/>
            <person name="Xiang M."/>
            <person name="Wang W."/>
            <person name="Sun X."/>
            <person name="Che Y."/>
            <person name="Guo L."/>
            <person name="Liu G."/>
            <person name="Guo L."/>
            <person name="Wang C."/>
            <person name="Yin W.B."/>
            <person name="Stadler M."/>
            <person name="Zhang X."/>
            <person name="Liu X."/>
        </authorList>
    </citation>
    <scope>NUCLEOTIDE SEQUENCE [LARGE SCALE GENOMIC DNA]</scope>
    <source>
        <strain evidence="4">W106-1 / CGMCC3.15140</strain>
    </source>
</reference>
<dbReference type="EMBL" id="KI912117">
    <property type="protein sequence ID" value="ETS76558.1"/>
    <property type="molecule type" value="Genomic_DNA"/>
</dbReference>
<evidence type="ECO:0000313" key="4">
    <source>
        <dbReference type="Proteomes" id="UP000030651"/>
    </source>
</evidence>
<evidence type="ECO:0000313" key="3">
    <source>
        <dbReference type="EMBL" id="ETS76558.1"/>
    </source>
</evidence>
<dbReference type="KEGG" id="pfy:PFICI_11945"/>
<dbReference type="GeneID" id="19276958"/>
<dbReference type="Pfam" id="PF02423">
    <property type="entry name" value="OCD_Mu_crystall"/>
    <property type="match status" value="2"/>
</dbReference>
<dbReference type="InterPro" id="IPR036291">
    <property type="entry name" value="NAD(P)-bd_dom_sf"/>
</dbReference>
<dbReference type="FunCoup" id="W3WRS7">
    <property type="interactions" value="7"/>
</dbReference>
<comment type="similarity">
    <text evidence="1">Belongs to the ornithine cyclodeaminase/mu-crystallin family.</text>
</comment>
<dbReference type="InterPro" id="IPR003462">
    <property type="entry name" value="ODC_Mu_crystall"/>
</dbReference>
<gene>
    <name evidence="3" type="ORF">PFICI_11945</name>
</gene>
<dbReference type="PANTHER" id="PTHR13812:SF19">
    <property type="entry name" value="KETIMINE REDUCTASE MU-CRYSTALLIN"/>
    <property type="match status" value="1"/>
</dbReference>
<dbReference type="PANTHER" id="PTHR13812">
    <property type="entry name" value="KETIMINE REDUCTASE MU-CRYSTALLIN"/>
    <property type="match status" value="1"/>
</dbReference>
<protein>
    <recommendedName>
        <fullName evidence="5">Quinate/shikimate 5-dehydrogenase/glutamyl-tRNA reductase domain-containing protein</fullName>
    </recommendedName>
</protein>
<sequence length="372" mass="39341">MGKLLVLSDAHVRTILLSLSKETVQRIATGLSKSLKDYSSGDTTSAGAAAQQASRTVRTRPDGVVNLFMPAMSSTAMASKLLGVPSPSAPSPGSPQRTAPRGAMLVLRPDGDPMAVLGAEELTAFRTAMGALLLFPRRKHVQNILVFGAGKQAIWHIRIALMLRGSDVRSITVVNRSPARTAAMLAELQNDDQAKWSVHESLEIKAGLEGLEPGSPAHGAKMEELVEAADVIFCTTPSTAPLFDAELLTKSGKGRYITAIGSYKPHMKELDPELMKFATTGGKLVFVDSREGALEESGEIIDAGIGGDQLIELGELFGGQIITSDDGSLESWLEEGFLLYKGVGSGVMDVSVAEMLVLLAHETASGVLVDGF</sequence>
<evidence type="ECO:0000256" key="1">
    <source>
        <dbReference type="ARBA" id="ARBA00008903"/>
    </source>
</evidence>
<dbReference type="GO" id="GO:0005737">
    <property type="term" value="C:cytoplasm"/>
    <property type="evidence" value="ECO:0007669"/>
    <property type="project" value="TreeGrafter"/>
</dbReference>
<dbReference type="OMA" id="WHIRIAL"/>
<organism evidence="3 4">
    <name type="scientific">Pestalotiopsis fici (strain W106-1 / CGMCC3.15140)</name>
    <dbReference type="NCBI Taxonomy" id="1229662"/>
    <lineage>
        <taxon>Eukaryota</taxon>
        <taxon>Fungi</taxon>
        <taxon>Dikarya</taxon>
        <taxon>Ascomycota</taxon>
        <taxon>Pezizomycotina</taxon>
        <taxon>Sordariomycetes</taxon>
        <taxon>Xylariomycetidae</taxon>
        <taxon>Amphisphaeriales</taxon>
        <taxon>Sporocadaceae</taxon>
        <taxon>Pestalotiopsis</taxon>
    </lineage>
</organism>
<dbReference type="eggNOG" id="KOG3007">
    <property type="taxonomic scope" value="Eukaryota"/>
</dbReference>
<dbReference type="OrthoDB" id="41492at2759"/>
<dbReference type="InParanoid" id="W3WRS7"/>
<keyword evidence="4" id="KW-1185">Reference proteome</keyword>
<dbReference type="AlphaFoldDB" id="W3WRS7"/>
<dbReference type="Gene3D" id="3.30.1780.10">
    <property type="entry name" value="ornithine cyclodeaminase, domain 1"/>
    <property type="match status" value="1"/>
</dbReference>
<accession>W3WRS7</accession>
<dbReference type="InterPro" id="IPR023401">
    <property type="entry name" value="ODC_N"/>
</dbReference>
<dbReference type="RefSeq" id="XP_007838717.1">
    <property type="nucleotide sequence ID" value="XM_007840526.1"/>
</dbReference>